<dbReference type="EMBL" id="JPQZ01000021">
    <property type="protein sequence ID" value="KKO75439.1"/>
    <property type="molecule type" value="Genomic_DNA"/>
</dbReference>
<name>A0A0F9ZCZ5_9MICR</name>
<dbReference type="VEuPathDB" id="MicrosporidiaDB:AAJ76_2100023212"/>
<dbReference type="GO" id="GO:0017136">
    <property type="term" value="F:histone deacetylase activity, NAD-dependent"/>
    <property type="evidence" value="ECO:0007669"/>
    <property type="project" value="TreeGrafter"/>
</dbReference>
<dbReference type="SUPFAM" id="SSF52467">
    <property type="entry name" value="DHS-like NAD/FAD-binding domain"/>
    <property type="match status" value="1"/>
</dbReference>
<keyword evidence="3" id="KW-0520">NAD</keyword>
<sequence length="332" mass="38655">MDYISNEWILENAHFFSQKKVVIIAGAGISVSSGIPDFRSKTGLFQDIKNKYKIKGEELFSYKFGIESRTRKIYLEYICNLKRLINNSNPSYTHKFFKWYAQVTSLRVYTQNIDSLEEKGGLTKDNLVYLHGNLKYLRCLYCGSQSEFNNPTDILNSPKCTICAKSQNERLKNIPKYLHTNIIHYHQDHPDSDLISKCIKKDSNLDLLIVVGTSLNVFGVKNMVKYFSKFCKNRIFVSLSNCSSSMKKYFTHFYKGTSDDFFRHVKKSVENYDLDISLQDISIHEENIEKKVLDTESRKPTKKNILKKMKRLSLTKEDIVNNFIVLNNSKFI</sequence>
<feature type="binding site" evidence="4">
    <location>
        <position position="142"/>
    </location>
    <ligand>
        <name>Zn(2+)</name>
        <dbReference type="ChEBI" id="CHEBI:29105"/>
    </ligand>
</feature>
<feature type="binding site" evidence="4">
    <location>
        <position position="163"/>
    </location>
    <ligand>
        <name>Zn(2+)</name>
        <dbReference type="ChEBI" id="CHEBI:29105"/>
    </ligand>
</feature>
<dbReference type="PANTHER" id="PTHR11085">
    <property type="entry name" value="NAD-DEPENDENT PROTEIN DEACYLASE SIRTUIN-5, MITOCHONDRIAL-RELATED"/>
    <property type="match status" value="1"/>
</dbReference>
<feature type="binding site" evidence="4">
    <location>
        <position position="160"/>
    </location>
    <ligand>
        <name>Zn(2+)</name>
        <dbReference type="ChEBI" id="CHEBI:29105"/>
    </ligand>
</feature>
<evidence type="ECO:0000256" key="2">
    <source>
        <dbReference type="ARBA" id="ARBA00022679"/>
    </source>
</evidence>
<organism evidence="6 7">
    <name type="scientific">Vairimorpha ceranae</name>
    <dbReference type="NCBI Taxonomy" id="40302"/>
    <lineage>
        <taxon>Eukaryota</taxon>
        <taxon>Fungi</taxon>
        <taxon>Fungi incertae sedis</taxon>
        <taxon>Microsporidia</taxon>
        <taxon>Nosematidae</taxon>
        <taxon>Vairimorpha</taxon>
    </lineage>
</organism>
<dbReference type="GO" id="GO:0070403">
    <property type="term" value="F:NAD+ binding"/>
    <property type="evidence" value="ECO:0007669"/>
    <property type="project" value="InterPro"/>
</dbReference>
<feature type="binding site" evidence="4">
    <location>
        <position position="139"/>
    </location>
    <ligand>
        <name>Zn(2+)</name>
        <dbReference type="ChEBI" id="CHEBI:29105"/>
    </ligand>
</feature>
<dbReference type="Gene3D" id="3.30.1600.10">
    <property type="entry name" value="SIR2/SIRT2 'Small Domain"/>
    <property type="match status" value="1"/>
</dbReference>
<feature type="active site" description="Proton acceptor" evidence="4">
    <location>
        <position position="131"/>
    </location>
</feature>
<dbReference type="PROSITE" id="PS50305">
    <property type="entry name" value="SIRTUIN"/>
    <property type="match status" value="1"/>
</dbReference>
<keyword evidence="4" id="KW-0862">Zinc</keyword>
<evidence type="ECO:0000256" key="3">
    <source>
        <dbReference type="ARBA" id="ARBA00023027"/>
    </source>
</evidence>
<evidence type="ECO:0000259" key="5">
    <source>
        <dbReference type="PROSITE" id="PS50305"/>
    </source>
</evidence>
<dbReference type="CDD" id="cd00296">
    <property type="entry name" value="SIR2"/>
    <property type="match status" value="1"/>
</dbReference>
<dbReference type="InterPro" id="IPR050134">
    <property type="entry name" value="NAD-dep_sirtuin_deacylases"/>
</dbReference>
<dbReference type="RefSeq" id="XP_024331181.1">
    <property type="nucleotide sequence ID" value="XM_024474566.1"/>
</dbReference>
<comment type="caution">
    <text evidence="6">The sequence shown here is derived from an EMBL/GenBank/DDBJ whole genome shotgun (WGS) entry which is preliminary data.</text>
</comment>
<dbReference type="VEuPathDB" id="MicrosporidiaDB:NCER_101498"/>
<protein>
    <submittedName>
        <fullName evidence="6">Sir2-like protein involved in telomeric silencing</fullName>
    </submittedName>
</protein>
<dbReference type="Proteomes" id="UP000034350">
    <property type="component" value="Unassembled WGS sequence"/>
</dbReference>
<keyword evidence="7" id="KW-1185">Reference proteome</keyword>
<dbReference type="GO" id="GO:0046872">
    <property type="term" value="F:metal ion binding"/>
    <property type="evidence" value="ECO:0007669"/>
    <property type="project" value="UniProtKB-KW"/>
</dbReference>
<dbReference type="AlphaFoldDB" id="A0A0F9ZCZ5"/>
<dbReference type="PANTHER" id="PTHR11085:SF8">
    <property type="entry name" value="NAD-DEPENDENT HISTONE DEACETYLASE HST3"/>
    <property type="match status" value="1"/>
</dbReference>
<feature type="domain" description="Deacetylase sirtuin-type" evidence="5">
    <location>
        <begin position="1"/>
        <end position="291"/>
    </location>
</feature>
<accession>A0A0F9ZCZ5</accession>
<dbReference type="Pfam" id="PF02146">
    <property type="entry name" value="SIR2"/>
    <property type="match status" value="1"/>
</dbReference>
<dbReference type="InterPro" id="IPR003000">
    <property type="entry name" value="Sirtuin"/>
</dbReference>
<evidence type="ECO:0000313" key="6">
    <source>
        <dbReference type="EMBL" id="KKO75439.1"/>
    </source>
</evidence>
<dbReference type="InterPro" id="IPR026591">
    <property type="entry name" value="Sirtuin_cat_small_dom_sf"/>
</dbReference>
<reference evidence="6 7" key="1">
    <citation type="journal article" date="2015" name="Environ. Microbiol.">
        <title>Genome analyses suggest the presence of polyploidy and recent human-driven expansions in eight global populations of the honeybee pathogen Nosema ceranae.</title>
        <authorList>
            <person name="Pelin A."/>
            <person name="Selman M."/>
            <person name="Aris-Brosou S."/>
            <person name="Farinelli L."/>
            <person name="Corradi N."/>
        </authorList>
    </citation>
    <scope>NUCLEOTIDE SEQUENCE [LARGE SCALE GENOMIC DNA]</scope>
    <source>
        <strain evidence="6 7">PA08 1199</strain>
    </source>
</reference>
<proteinExistence type="inferred from homology"/>
<evidence type="ECO:0000256" key="4">
    <source>
        <dbReference type="PROSITE-ProRule" id="PRU00236"/>
    </source>
</evidence>
<dbReference type="Gene3D" id="3.40.50.1220">
    <property type="entry name" value="TPP-binding domain"/>
    <property type="match status" value="1"/>
</dbReference>
<keyword evidence="4" id="KW-0479">Metal-binding</keyword>
<gene>
    <name evidence="6" type="ORF">AAJ76_2100023212</name>
</gene>
<evidence type="ECO:0000313" key="7">
    <source>
        <dbReference type="Proteomes" id="UP000034350"/>
    </source>
</evidence>
<dbReference type="GO" id="GO:0005634">
    <property type="term" value="C:nucleus"/>
    <property type="evidence" value="ECO:0007669"/>
    <property type="project" value="TreeGrafter"/>
</dbReference>
<dbReference type="VEuPathDB" id="MicrosporidiaDB:G9O61_00g014830"/>
<dbReference type="InterPro" id="IPR026590">
    <property type="entry name" value="Ssirtuin_cat_dom"/>
</dbReference>
<evidence type="ECO:0000256" key="1">
    <source>
        <dbReference type="ARBA" id="ARBA00006924"/>
    </source>
</evidence>
<dbReference type="GeneID" id="36319490"/>
<dbReference type="InterPro" id="IPR029035">
    <property type="entry name" value="DHS-like_NAD/FAD-binding_dom"/>
</dbReference>
<comment type="similarity">
    <text evidence="1">Belongs to the sirtuin family. Class I subfamily.</text>
</comment>
<keyword evidence="2" id="KW-0808">Transferase</keyword>
<dbReference type="OrthoDB" id="2919105at2759"/>